<dbReference type="RefSeq" id="XP_060323463.1">
    <property type="nucleotide sequence ID" value="XM_060466171.1"/>
</dbReference>
<evidence type="ECO:0000256" key="1">
    <source>
        <dbReference type="SAM" id="Phobius"/>
    </source>
</evidence>
<organism evidence="2 3">
    <name type="scientific">Armillaria tabescens</name>
    <name type="common">Ringless honey mushroom</name>
    <name type="synonym">Agaricus tabescens</name>
    <dbReference type="NCBI Taxonomy" id="1929756"/>
    <lineage>
        <taxon>Eukaryota</taxon>
        <taxon>Fungi</taxon>
        <taxon>Dikarya</taxon>
        <taxon>Basidiomycota</taxon>
        <taxon>Agaricomycotina</taxon>
        <taxon>Agaricomycetes</taxon>
        <taxon>Agaricomycetidae</taxon>
        <taxon>Agaricales</taxon>
        <taxon>Marasmiineae</taxon>
        <taxon>Physalacriaceae</taxon>
        <taxon>Desarmillaria</taxon>
    </lineage>
</organism>
<keyword evidence="3" id="KW-1185">Reference proteome</keyword>
<evidence type="ECO:0000313" key="2">
    <source>
        <dbReference type="EMBL" id="KAK0440014.1"/>
    </source>
</evidence>
<feature type="transmembrane region" description="Helical" evidence="1">
    <location>
        <begin position="52"/>
        <end position="69"/>
    </location>
</feature>
<reference evidence="2" key="1">
    <citation type="submission" date="2023-06" db="EMBL/GenBank/DDBJ databases">
        <authorList>
            <consortium name="Lawrence Berkeley National Laboratory"/>
            <person name="Ahrendt S."/>
            <person name="Sahu N."/>
            <person name="Indic B."/>
            <person name="Wong-Bajracharya J."/>
            <person name="Merenyi Z."/>
            <person name="Ke H.-M."/>
            <person name="Monk M."/>
            <person name="Kocsube S."/>
            <person name="Drula E."/>
            <person name="Lipzen A."/>
            <person name="Balint B."/>
            <person name="Henrissat B."/>
            <person name="Andreopoulos B."/>
            <person name="Martin F.M."/>
            <person name="Harder C.B."/>
            <person name="Rigling D."/>
            <person name="Ford K.L."/>
            <person name="Foster G.D."/>
            <person name="Pangilinan J."/>
            <person name="Papanicolaou A."/>
            <person name="Barry K."/>
            <person name="LaButti K."/>
            <person name="Viragh M."/>
            <person name="Koriabine M."/>
            <person name="Yan M."/>
            <person name="Riley R."/>
            <person name="Champramary S."/>
            <person name="Plett K.L."/>
            <person name="Tsai I.J."/>
            <person name="Slot J."/>
            <person name="Sipos G."/>
            <person name="Plett J."/>
            <person name="Nagy L.G."/>
            <person name="Grigoriev I.V."/>
        </authorList>
    </citation>
    <scope>NUCLEOTIDE SEQUENCE</scope>
    <source>
        <strain evidence="2">CCBAS 213</strain>
    </source>
</reference>
<evidence type="ECO:0000313" key="3">
    <source>
        <dbReference type="Proteomes" id="UP001175211"/>
    </source>
</evidence>
<dbReference type="GeneID" id="85349719"/>
<dbReference type="AlphaFoldDB" id="A0AA39MNB7"/>
<name>A0AA39MNB7_ARMTA</name>
<gene>
    <name evidence="2" type="ORF">EV420DRAFT_1167065</name>
</gene>
<sequence length="158" mass="18478">MRTYYFLDTGDPRKLESHTLTRFPEILRSAGAIVSFLQDILLSIFQFLKLPVTFLGTATLVILSHWPLLGLNVRSLTCCRYITSKQEEKSKRWMRYLVQMRHTPRTLAHTPLLDKGWTMGQDGMEIQGVLSQGRRCFREERFFLRLQWLAVRSRVEGG</sequence>
<keyword evidence="1" id="KW-0812">Transmembrane</keyword>
<keyword evidence="1" id="KW-0472">Membrane</keyword>
<dbReference type="EMBL" id="JAUEPS010000080">
    <property type="protein sequence ID" value="KAK0440014.1"/>
    <property type="molecule type" value="Genomic_DNA"/>
</dbReference>
<accession>A0AA39MNB7</accession>
<dbReference type="Proteomes" id="UP001175211">
    <property type="component" value="Unassembled WGS sequence"/>
</dbReference>
<protein>
    <submittedName>
        <fullName evidence="2">Uncharacterized protein</fullName>
    </submittedName>
</protein>
<comment type="caution">
    <text evidence="2">The sequence shown here is derived from an EMBL/GenBank/DDBJ whole genome shotgun (WGS) entry which is preliminary data.</text>
</comment>
<keyword evidence="1" id="KW-1133">Transmembrane helix</keyword>
<proteinExistence type="predicted"/>